<feature type="region of interest" description="Disordered" evidence="1">
    <location>
        <begin position="31"/>
        <end position="53"/>
    </location>
</feature>
<dbReference type="EMBL" id="CADCWJ010000525">
    <property type="protein sequence ID" value="CAA9570586.1"/>
    <property type="molecule type" value="Genomic_DNA"/>
</dbReference>
<sequence length="53" mass="5585">MSVAPACQRLDRIDSGCMPGMRLIVPGTRTGVAPLAQDGPTNGAVMNRESRDD</sequence>
<evidence type="ECO:0000256" key="1">
    <source>
        <dbReference type="SAM" id="MobiDB-lite"/>
    </source>
</evidence>
<organism evidence="2">
    <name type="scientific">uncultured Thermomicrobiales bacterium</name>
    <dbReference type="NCBI Taxonomy" id="1645740"/>
    <lineage>
        <taxon>Bacteria</taxon>
        <taxon>Pseudomonadati</taxon>
        <taxon>Thermomicrobiota</taxon>
        <taxon>Thermomicrobia</taxon>
        <taxon>Thermomicrobiales</taxon>
        <taxon>environmental samples</taxon>
    </lineage>
</organism>
<gene>
    <name evidence="2" type="ORF">AVDCRST_MAG87-2367</name>
</gene>
<evidence type="ECO:0000313" key="2">
    <source>
        <dbReference type="EMBL" id="CAA9570586.1"/>
    </source>
</evidence>
<protein>
    <submittedName>
        <fullName evidence="2">Uncharacterized protein</fullName>
    </submittedName>
</protein>
<accession>A0A6J4VCW6</accession>
<reference evidence="2" key="1">
    <citation type="submission" date="2020-02" db="EMBL/GenBank/DDBJ databases">
        <authorList>
            <person name="Meier V. D."/>
        </authorList>
    </citation>
    <scope>NUCLEOTIDE SEQUENCE</scope>
    <source>
        <strain evidence="2">AVDCRST_MAG87</strain>
    </source>
</reference>
<proteinExistence type="predicted"/>
<name>A0A6J4VCW6_9BACT</name>
<dbReference type="AlphaFoldDB" id="A0A6J4VCW6"/>